<dbReference type="GO" id="GO:0006355">
    <property type="term" value="P:regulation of DNA-templated transcription"/>
    <property type="evidence" value="ECO:0007669"/>
    <property type="project" value="InterPro"/>
</dbReference>
<evidence type="ECO:0000313" key="16">
    <source>
        <dbReference type="EMBL" id="HIV27250.1"/>
    </source>
</evidence>
<dbReference type="CDD" id="cd02440">
    <property type="entry name" value="AdoMet_MTases"/>
    <property type="match status" value="1"/>
</dbReference>
<evidence type="ECO:0000256" key="10">
    <source>
        <dbReference type="ARBA" id="ARBA00030399"/>
    </source>
</evidence>
<gene>
    <name evidence="16" type="primary">rsmB</name>
    <name evidence="16" type="ORF">IAA64_04730</name>
</gene>
<keyword evidence="6 13" id="KW-0489">Methyltransferase</keyword>
<dbReference type="PANTHER" id="PTHR22807:SF53">
    <property type="entry name" value="RIBOSOMAL RNA SMALL SUBUNIT METHYLTRANSFERASE B-RELATED"/>
    <property type="match status" value="1"/>
</dbReference>
<sequence length="468" mass="51427">MAREQERRGGTHGRRPGGHRGGGKPRSDARRAALGALYDVLYKGAYAQLALDRALESVRLSPDDRRLATNLFYTAVERRLQLEYYLSRFISETPDNVVMALLLLSAAQLLYMDKIPDFAVVNEAAKLTRSFGFEGQTGFVNGVLRAFARARDAGELTPPDEAEQPVAHLSIAYSVPEALIERLIAAHGLEFARAMLAYAPDVHSETIRPNFMRYTPESFKESLKRRGWDYEKTPVTGAFSVRGQGNLALDPAFAAGEFSVQSAPSLLAAQAVMVKPGMNVLDACAAPGGKAAAMAEYMGGTGRVYAWDVHAHRVDILNAVARRLRLDNLRGALRDATALREGLLNEMDAVLLDAPCSGLGMLGNKPDAKFRYEDARVDELVELQKRLLDTVCQYVRPGGALVYSTCTVLPEENEAQVRAFLASHPEFHLAPFPVPEAYASGLKDHMLALYPHLNGCEGFFIARMERDE</sequence>
<dbReference type="InterPro" id="IPR023267">
    <property type="entry name" value="RCMT"/>
</dbReference>
<feature type="active site" description="Nucleophile" evidence="13">
    <location>
        <position position="406"/>
    </location>
</feature>
<reference evidence="16" key="1">
    <citation type="submission" date="2020-10" db="EMBL/GenBank/DDBJ databases">
        <authorList>
            <person name="Gilroy R."/>
        </authorList>
    </citation>
    <scope>NUCLEOTIDE SEQUENCE</scope>
    <source>
        <strain evidence="16">CHK183-6373</strain>
    </source>
</reference>
<dbReference type="InterPro" id="IPR049560">
    <property type="entry name" value="MeTrfase_RsmB-F_NOP2_cat"/>
</dbReference>
<dbReference type="InterPro" id="IPR004573">
    <property type="entry name" value="rRNA_ssu_MeTfrase_B"/>
</dbReference>
<evidence type="ECO:0000256" key="4">
    <source>
        <dbReference type="ARBA" id="ARBA00022490"/>
    </source>
</evidence>
<dbReference type="PROSITE" id="PS51686">
    <property type="entry name" value="SAM_MT_RSMB_NOP"/>
    <property type="match status" value="1"/>
</dbReference>
<dbReference type="GO" id="GO:0008649">
    <property type="term" value="F:rRNA methyltransferase activity"/>
    <property type="evidence" value="ECO:0007669"/>
    <property type="project" value="InterPro"/>
</dbReference>
<dbReference type="InterPro" id="IPR029063">
    <property type="entry name" value="SAM-dependent_MTases_sf"/>
</dbReference>
<dbReference type="EMBL" id="DVOT01000083">
    <property type="protein sequence ID" value="HIV27250.1"/>
    <property type="molecule type" value="Genomic_DNA"/>
</dbReference>
<dbReference type="InterPro" id="IPR006027">
    <property type="entry name" value="NusB_RsmB_TIM44"/>
</dbReference>
<evidence type="ECO:0000256" key="2">
    <source>
        <dbReference type="ARBA" id="ARBA00004496"/>
    </source>
</evidence>
<keyword evidence="4" id="KW-0963">Cytoplasm</keyword>
<evidence type="ECO:0000256" key="3">
    <source>
        <dbReference type="ARBA" id="ARBA00012140"/>
    </source>
</evidence>
<dbReference type="InterPro" id="IPR035926">
    <property type="entry name" value="NusB-like_sf"/>
</dbReference>
<keyword evidence="7 13" id="KW-0808">Transferase</keyword>
<organism evidence="16 17">
    <name type="scientific">Candidatus Ornithocaccomicrobium faecavium</name>
    <dbReference type="NCBI Taxonomy" id="2840890"/>
    <lineage>
        <taxon>Bacteria</taxon>
        <taxon>Bacillati</taxon>
        <taxon>Bacillota</taxon>
        <taxon>Clostridia</taxon>
        <taxon>Candidatus Ornithocaccomicrobium</taxon>
    </lineage>
</organism>
<dbReference type="PANTHER" id="PTHR22807">
    <property type="entry name" value="NOP2 YEAST -RELATED NOL1/NOP2/FMU SUN DOMAIN-CONTAINING"/>
    <property type="match status" value="1"/>
</dbReference>
<name>A0A9D1TC77_9FIRM</name>
<feature type="binding site" evidence="13">
    <location>
        <position position="308"/>
    </location>
    <ligand>
        <name>S-adenosyl-L-methionine</name>
        <dbReference type="ChEBI" id="CHEBI:59789"/>
    </ligand>
</feature>
<dbReference type="SUPFAM" id="SSF48013">
    <property type="entry name" value="NusB-like"/>
    <property type="match status" value="1"/>
</dbReference>
<dbReference type="Pfam" id="PF01189">
    <property type="entry name" value="Methyltr_RsmB-F"/>
    <property type="match status" value="1"/>
</dbReference>
<dbReference type="PRINTS" id="PR02008">
    <property type="entry name" value="RCMTFAMILY"/>
</dbReference>
<comment type="similarity">
    <text evidence="13">Belongs to the class I-like SAM-binding methyltransferase superfamily. RsmB/NOP family.</text>
</comment>
<evidence type="ECO:0000259" key="15">
    <source>
        <dbReference type="PROSITE" id="PS51686"/>
    </source>
</evidence>
<evidence type="ECO:0000256" key="9">
    <source>
        <dbReference type="ARBA" id="ARBA00022884"/>
    </source>
</evidence>
<evidence type="ECO:0000256" key="7">
    <source>
        <dbReference type="ARBA" id="ARBA00022679"/>
    </source>
</evidence>
<comment type="subcellular location">
    <subcellularLocation>
        <location evidence="2">Cytoplasm</location>
    </subcellularLocation>
</comment>
<feature type="binding site" evidence="13">
    <location>
        <position position="353"/>
    </location>
    <ligand>
        <name>S-adenosyl-L-methionine</name>
        <dbReference type="ChEBI" id="CHEBI:59789"/>
    </ligand>
</feature>
<feature type="binding site" evidence="13">
    <location>
        <begin position="284"/>
        <end position="290"/>
    </location>
    <ligand>
        <name>S-adenosyl-L-methionine</name>
        <dbReference type="ChEBI" id="CHEBI:59789"/>
    </ligand>
</feature>
<keyword evidence="5" id="KW-0698">rRNA processing</keyword>
<dbReference type="AlphaFoldDB" id="A0A9D1TC77"/>
<dbReference type="NCBIfam" id="TIGR00563">
    <property type="entry name" value="rsmB"/>
    <property type="match status" value="1"/>
</dbReference>
<keyword evidence="9 13" id="KW-0694">RNA-binding</keyword>
<dbReference type="Gene3D" id="3.40.50.150">
    <property type="entry name" value="Vaccinia Virus protein VP39"/>
    <property type="match status" value="1"/>
</dbReference>
<protein>
    <recommendedName>
        <fullName evidence="3">16S rRNA (cytosine(967)-C(5))-methyltransferase</fullName>
        <ecNumber evidence="3">2.1.1.176</ecNumber>
    </recommendedName>
    <alternativeName>
        <fullName evidence="10">16S rRNA m5C967 methyltransferase</fullName>
    </alternativeName>
    <alternativeName>
        <fullName evidence="11">rRNA (cytosine-C(5)-)-methyltransferase RsmB</fullName>
    </alternativeName>
</protein>
<accession>A0A9D1TC77</accession>
<feature type="domain" description="SAM-dependent MTase RsmB/NOP-type" evidence="15">
    <location>
        <begin position="195"/>
        <end position="467"/>
    </location>
</feature>
<evidence type="ECO:0000256" key="11">
    <source>
        <dbReference type="ARBA" id="ARBA00031088"/>
    </source>
</evidence>
<evidence type="ECO:0000256" key="14">
    <source>
        <dbReference type="SAM" id="MobiDB-lite"/>
    </source>
</evidence>
<proteinExistence type="inferred from homology"/>
<comment type="function">
    <text evidence="1">Specifically methylates the cytosine at position 967 (m5C967) of 16S rRNA.</text>
</comment>
<dbReference type="NCBIfam" id="NF011494">
    <property type="entry name" value="PRK14902.1"/>
    <property type="match status" value="1"/>
</dbReference>
<keyword evidence="8 13" id="KW-0949">S-adenosyl-L-methionine</keyword>
<feature type="binding site" evidence="13">
    <location>
        <position position="335"/>
    </location>
    <ligand>
        <name>S-adenosyl-L-methionine</name>
        <dbReference type="ChEBI" id="CHEBI:59789"/>
    </ligand>
</feature>
<evidence type="ECO:0000256" key="6">
    <source>
        <dbReference type="ARBA" id="ARBA00022603"/>
    </source>
</evidence>
<evidence type="ECO:0000313" key="17">
    <source>
        <dbReference type="Proteomes" id="UP000886884"/>
    </source>
</evidence>
<dbReference type="SUPFAM" id="SSF53335">
    <property type="entry name" value="S-adenosyl-L-methionine-dependent methyltransferases"/>
    <property type="match status" value="1"/>
</dbReference>
<evidence type="ECO:0000256" key="13">
    <source>
        <dbReference type="PROSITE-ProRule" id="PRU01023"/>
    </source>
</evidence>
<dbReference type="GO" id="GO:0005737">
    <property type="term" value="C:cytoplasm"/>
    <property type="evidence" value="ECO:0007669"/>
    <property type="project" value="UniProtKB-SubCell"/>
</dbReference>
<dbReference type="EC" id="2.1.1.176" evidence="3"/>
<dbReference type="Proteomes" id="UP000886884">
    <property type="component" value="Unassembled WGS sequence"/>
</dbReference>
<evidence type="ECO:0000256" key="1">
    <source>
        <dbReference type="ARBA" id="ARBA00002724"/>
    </source>
</evidence>
<comment type="catalytic activity">
    <reaction evidence="12">
        <text>cytidine(967) in 16S rRNA + S-adenosyl-L-methionine = 5-methylcytidine(967) in 16S rRNA + S-adenosyl-L-homocysteine + H(+)</text>
        <dbReference type="Rhea" id="RHEA:42748"/>
        <dbReference type="Rhea" id="RHEA-COMP:10219"/>
        <dbReference type="Rhea" id="RHEA-COMP:10220"/>
        <dbReference type="ChEBI" id="CHEBI:15378"/>
        <dbReference type="ChEBI" id="CHEBI:57856"/>
        <dbReference type="ChEBI" id="CHEBI:59789"/>
        <dbReference type="ChEBI" id="CHEBI:74483"/>
        <dbReference type="ChEBI" id="CHEBI:82748"/>
        <dbReference type="EC" id="2.1.1.176"/>
    </reaction>
</comment>
<dbReference type="InterPro" id="IPR001678">
    <property type="entry name" value="MeTrfase_RsmB-F_NOP2_dom"/>
</dbReference>
<feature type="region of interest" description="Disordered" evidence="14">
    <location>
        <begin position="1"/>
        <end position="28"/>
    </location>
</feature>
<feature type="compositionally biased region" description="Basic residues" evidence="14">
    <location>
        <begin position="10"/>
        <end position="23"/>
    </location>
</feature>
<evidence type="ECO:0000256" key="5">
    <source>
        <dbReference type="ARBA" id="ARBA00022552"/>
    </source>
</evidence>
<dbReference type="GO" id="GO:0003723">
    <property type="term" value="F:RNA binding"/>
    <property type="evidence" value="ECO:0007669"/>
    <property type="project" value="UniProtKB-UniRule"/>
</dbReference>
<evidence type="ECO:0000256" key="8">
    <source>
        <dbReference type="ARBA" id="ARBA00022691"/>
    </source>
</evidence>
<dbReference type="Gene3D" id="1.10.940.10">
    <property type="entry name" value="NusB-like"/>
    <property type="match status" value="1"/>
</dbReference>
<evidence type="ECO:0000256" key="12">
    <source>
        <dbReference type="ARBA" id="ARBA00047283"/>
    </source>
</evidence>
<comment type="caution">
    <text evidence="16">The sequence shown here is derived from an EMBL/GenBank/DDBJ whole genome shotgun (WGS) entry which is preliminary data.</text>
</comment>
<reference evidence="16" key="2">
    <citation type="journal article" date="2021" name="PeerJ">
        <title>Extensive microbial diversity within the chicken gut microbiome revealed by metagenomics and culture.</title>
        <authorList>
            <person name="Gilroy R."/>
            <person name="Ravi A."/>
            <person name="Getino M."/>
            <person name="Pursley I."/>
            <person name="Horton D.L."/>
            <person name="Alikhan N.F."/>
            <person name="Baker D."/>
            <person name="Gharbi K."/>
            <person name="Hall N."/>
            <person name="Watson M."/>
            <person name="Adriaenssens E.M."/>
            <person name="Foster-Nyarko E."/>
            <person name="Jarju S."/>
            <person name="Secka A."/>
            <person name="Antonio M."/>
            <person name="Oren A."/>
            <person name="Chaudhuri R.R."/>
            <person name="La Ragione R."/>
            <person name="Hildebrand F."/>
            <person name="Pallen M.J."/>
        </authorList>
    </citation>
    <scope>NUCLEOTIDE SEQUENCE</scope>
    <source>
        <strain evidence="16">CHK183-6373</strain>
    </source>
</reference>
<dbReference type="Gene3D" id="3.30.70.1170">
    <property type="entry name" value="Sun protein, domain 3"/>
    <property type="match status" value="1"/>
</dbReference>
<dbReference type="Pfam" id="PF01029">
    <property type="entry name" value="NusB"/>
    <property type="match status" value="1"/>
</dbReference>